<evidence type="ECO:0000259" key="2">
    <source>
        <dbReference type="Pfam" id="PF13490"/>
    </source>
</evidence>
<evidence type="ECO:0000313" key="3">
    <source>
        <dbReference type="EMBL" id="MBI5251990.1"/>
    </source>
</evidence>
<accession>A0A9D6V4L5</accession>
<reference evidence="3" key="1">
    <citation type="submission" date="2020-07" db="EMBL/GenBank/DDBJ databases">
        <title>Huge and variable diversity of episymbiotic CPR bacteria and DPANN archaea in groundwater ecosystems.</title>
        <authorList>
            <person name="He C.Y."/>
            <person name="Keren R."/>
            <person name="Whittaker M."/>
            <person name="Farag I.F."/>
            <person name="Doudna J."/>
            <person name="Cate J.H.D."/>
            <person name="Banfield J.F."/>
        </authorList>
    </citation>
    <scope>NUCLEOTIDE SEQUENCE</scope>
    <source>
        <strain evidence="3">NC_groundwater_1664_Pr3_B-0.1um_52_9</strain>
    </source>
</reference>
<sequence>MNCKDRQIQISQFHRGELSDPEVESLLEHLEKCDECRMADREFKHVEHFLRSSADPPVPPFLNQRIIARVTEEMRKDRNAGILARLFAPLRVLKPLHAAGVIMVALCLGMLTGSNLLYSFNGIHLPQQDDVVSLVFGNNSSDPASFDFLYKDDQGNR</sequence>
<dbReference type="InterPro" id="IPR027383">
    <property type="entry name" value="Znf_put"/>
</dbReference>
<comment type="caution">
    <text evidence="3">The sequence shown here is derived from an EMBL/GenBank/DDBJ whole genome shotgun (WGS) entry which is preliminary data.</text>
</comment>
<keyword evidence="1" id="KW-0472">Membrane</keyword>
<gene>
    <name evidence="3" type="ORF">HY912_21055</name>
</gene>
<evidence type="ECO:0000256" key="1">
    <source>
        <dbReference type="SAM" id="Phobius"/>
    </source>
</evidence>
<keyword evidence="1" id="KW-1133">Transmembrane helix</keyword>
<organism evidence="3 4">
    <name type="scientific">Desulfomonile tiedjei</name>
    <dbReference type="NCBI Taxonomy" id="2358"/>
    <lineage>
        <taxon>Bacteria</taxon>
        <taxon>Pseudomonadati</taxon>
        <taxon>Thermodesulfobacteriota</taxon>
        <taxon>Desulfomonilia</taxon>
        <taxon>Desulfomonilales</taxon>
        <taxon>Desulfomonilaceae</taxon>
        <taxon>Desulfomonile</taxon>
    </lineage>
</organism>
<proteinExistence type="predicted"/>
<feature type="domain" description="Putative zinc-finger" evidence="2">
    <location>
        <begin position="3"/>
        <end position="37"/>
    </location>
</feature>
<feature type="transmembrane region" description="Helical" evidence="1">
    <location>
        <begin position="96"/>
        <end position="118"/>
    </location>
</feature>
<evidence type="ECO:0000313" key="4">
    <source>
        <dbReference type="Proteomes" id="UP000807825"/>
    </source>
</evidence>
<name>A0A9D6V4L5_9BACT</name>
<dbReference type="Pfam" id="PF13490">
    <property type="entry name" value="zf-HC2"/>
    <property type="match status" value="1"/>
</dbReference>
<protein>
    <submittedName>
        <fullName evidence="3">Zf-HC2 domain-containing protein</fullName>
    </submittedName>
</protein>
<dbReference type="EMBL" id="JACRDE010000549">
    <property type="protein sequence ID" value="MBI5251990.1"/>
    <property type="molecule type" value="Genomic_DNA"/>
</dbReference>
<keyword evidence="1" id="KW-0812">Transmembrane</keyword>
<dbReference type="Proteomes" id="UP000807825">
    <property type="component" value="Unassembled WGS sequence"/>
</dbReference>
<dbReference type="AlphaFoldDB" id="A0A9D6V4L5"/>